<dbReference type="EMBL" id="CAEZTG010000188">
    <property type="protein sequence ID" value="CAB4578433.1"/>
    <property type="molecule type" value="Genomic_DNA"/>
</dbReference>
<dbReference type="AlphaFoldDB" id="A0A6J6EUV8"/>
<proteinExistence type="predicted"/>
<evidence type="ECO:0000313" key="2">
    <source>
        <dbReference type="EMBL" id="CAB4578433.1"/>
    </source>
</evidence>
<organism evidence="2">
    <name type="scientific">freshwater metagenome</name>
    <dbReference type="NCBI Taxonomy" id="449393"/>
    <lineage>
        <taxon>unclassified sequences</taxon>
        <taxon>metagenomes</taxon>
        <taxon>ecological metagenomes</taxon>
    </lineage>
</organism>
<protein>
    <submittedName>
        <fullName evidence="2">Unannotated protein</fullName>
    </submittedName>
</protein>
<accession>A0A6J6EUV8</accession>
<gene>
    <name evidence="2" type="ORF">UFOPK1603_01588</name>
</gene>
<feature type="region of interest" description="Disordered" evidence="1">
    <location>
        <begin position="72"/>
        <end position="114"/>
    </location>
</feature>
<evidence type="ECO:0000256" key="1">
    <source>
        <dbReference type="SAM" id="MobiDB-lite"/>
    </source>
</evidence>
<reference evidence="2" key="1">
    <citation type="submission" date="2020-05" db="EMBL/GenBank/DDBJ databases">
        <authorList>
            <person name="Chiriac C."/>
            <person name="Salcher M."/>
            <person name="Ghai R."/>
            <person name="Kavagutti S V."/>
        </authorList>
    </citation>
    <scope>NUCLEOTIDE SEQUENCE</scope>
</reference>
<name>A0A6J6EUV8_9ZZZZ</name>
<sequence length="235" mass="25609">MSATSSVTPTPTPSPATNACVANRSSIQWDGTTTACPPNAGCRTTTACSAIPHCRTTPTSQRRHQCPIAQRKIRRSFRPRSAAETSSSCATRSPLKMKRHLKNSSARSDFRLTGRSPMRPSMIAVVALPSARSFATLNATRLTKRKLQCCGMSTFVAQLLRPNLKIAKCRARITAYRSFAPITANRSTSKQLDPNFSVPALRSLPTPTMSVTNHSLVPPFAHRCLVLKLKSSRTN</sequence>